<dbReference type="STRING" id="151549.A0A4C1U5T0"/>
<dbReference type="PROSITE" id="PS50292">
    <property type="entry name" value="PEROXIDASE_3"/>
    <property type="match status" value="1"/>
</dbReference>
<dbReference type="AlphaFoldDB" id="A0A4C1U5T0"/>
<dbReference type="InterPro" id="IPR037120">
    <property type="entry name" value="Haem_peroxidase_sf_animal"/>
</dbReference>
<comment type="subcellular location">
    <subcellularLocation>
        <location evidence="1">Secreted</location>
    </subcellularLocation>
</comment>
<dbReference type="PANTHER" id="PTHR11475:SF4">
    <property type="entry name" value="CHORION PEROXIDASE"/>
    <property type="match status" value="1"/>
</dbReference>
<accession>A0A4C1U5T0</accession>
<dbReference type="GO" id="GO:0020037">
    <property type="term" value="F:heme binding"/>
    <property type="evidence" value="ECO:0007669"/>
    <property type="project" value="InterPro"/>
</dbReference>
<dbReference type="EMBL" id="BGZK01000130">
    <property type="protein sequence ID" value="GBP21620.1"/>
    <property type="molecule type" value="Genomic_DNA"/>
</dbReference>
<dbReference type="Proteomes" id="UP000299102">
    <property type="component" value="Unassembled WGS sequence"/>
</dbReference>
<comment type="caution">
    <text evidence="5">The sequence shown here is derived from an EMBL/GenBank/DDBJ whole genome shotgun (WGS) entry which is preliminary data.</text>
</comment>
<dbReference type="InterPro" id="IPR019791">
    <property type="entry name" value="Haem_peroxidase_animal"/>
</dbReference>
<keyword evidence="3 5" id="KW-0575">Peroxidase</keyword>
<evidence type="ECO:0000256" key="4">
    <source>
        <dbReference type="ARBA" id="ARBA00023180"/>
    </source>
</evidence>
<sequence length="328" mass="36116">MVLNQNIQPETIVDAMLTSEASWNTTSTFAAEVLIDLRSIERRRVNDAKVPTVKSGGVHETLSIPEVMFEPARLRLRPFLDRLLRGLCLQPMQSVDPFVTESLTRYMFHGGNPYGLDLAAVNVQRGRDHGLRPYNDYRRLCGLQPYVDLDQFAHNAAERLSSVYSSPEDIDLWIGGLLEEPVDDGVVGATFANIIADQFSRLKRGDRYFYEYGPDVNPGAFTPGQLAEIKKVTMARLVCDNGDGLELTAMGPAAFLRADLPGQWPSVDDGSIATSEYRHERARPVRQRAHPVDGPQPIPGSVGGAGDSPSALALYLGVYYLISVIVLA</sequence>
<dbReference type="Gene3D" id="1.10.640.10">
    <property type="entry name" value="Haem peroxidase domain superfamily, animal type"/>
    <property type="match status" value="1"/>
</dbReference>
<dbReference type="GO" id="GO:0006979">
    <property type="term" value="P:response to oxidative stress"/>
    <property type="evidence" value="ECO:0007669"/>
    <property type="project" value="InterPro"/>
</dbReference>
<name>A0A4C1U5T0_EUMVA</name>
<dbReference type="GO" id="GO:0004601">
    <property type="term" value="F:peroxidase activity"/>
    <property type="evidence" value="ECO:0007669"/>
    <property type="project" value="UniProtKB-KW"/>
</dbReference>
<protein>
    <submittedName>
        <fullName evidence="5">Chorion peroxidase</fullName>
    </submittedName>
</protein>
<evidence type="ECO:0000256" key="1">
    <source>
        <dbReference type="ARBA" id="ARBA00004613"/>
    </source>
</evidence>
<organism evidence="5 6">
    <name type="scientific">Eumeta variegata</name>
    <name type="common">Bagworm moth</name>
    <name type="synonym">Eumeta japonica</name>
    <dbReference type="NCBI Taxonomy" id="151549"/>
    <lineage>
        <taxon>Eukaryota</taxon>
        <taxon>Metazoa</taxon>
        <taxon>Ecdysozoa</taxon>
        <taxon>Arthropoda</taxon>
        <taxon>Hexapoda</taxon>
        <taxon>Insecta</taxon>
        <taxon>Pterygota</taxon>
        <taxon>Neoptera</taxon>
        <taxon>Endopterygota</taxon>
        <taxon>Lepidoptera</taxon>
        <taxon>Glossata</taxon>
        <taxon>Ditrysia</taxon>
        <taxon>Tineoidea</taxon>
        <taxon>Psychidae</taxon>
        <taxon>Oiketicinae</taxon>
        <taxon>Eumeta</taxon>
    </lineage>
</organism>
<dbReference type="PANTHER" id="PTHR11475">
    <property type="entry name" value="OXIDASE/PEROXIDASE"/>
    <property type="match status" value="1"/>
</dbReference>
<keyword evidence="4" id="KW-0325">Glycoprotein</keyword>
<dbReference type="InterPro" id="IPR010255">
    <property type="entry name" value="Haem_peroxidase_sf"/>
</dbReference>
<dbReference type="OrthoDB" id="2204368at2759"/>
<gene>
    <name evidence="5" type="primary">Pxt</name>
    <name evidence="5" type="ORF">EVAR_9805_1</name>
</gene>
<proteinExistence type="predicted"/>
<keyword evidence="3 5" id="KW-0560">Oxidoreductase</keyword>
<keyword evidence="6" id="KW-1185">Reference proteome</keyword>
<keyword evidence="2" id="KW-0964">Secreted</keyword>
<evidence type="ECO:0000313" key="5">
    <source>
        <dbReference type="EMBL" id="GBP21620.1"/>
    </source>
</evidence>
<evidence type="ECO:0000256" key="2">
    <source>
        <dbReference type="ARBA" id="ARBA00022525"/>
    </source>
</evidence>
<evidence type="ECO:0000313" key="6">
    <source>
        <dbReference type="Proteomes" id="UP000299102"/>
    </source>
</evidence>
<dbReference type="SUPFAM" id="SSF48113">
    <property type="entry name" value="Heme-dependent peroxidases"/>
    <property type="match status" value="1"/>
</dbReference>
<evidence type="ECO:0000256" key="3">
    <source>
        <dbReference type="ARBA" id="ARBA00022559"/>
    </source>
</evidence>
<dbReference type="Pfam" id="PF03098">
    <property type="entry name" value="An_peroxidase"/>
    <property type="match status" value="1"/>
</dbReference>
<reference evidence="5 6" key="1">
    <citation type="journal article" date="2019" name="Commun. Biol.">
        <title>The bagworm genome reveals a unique fibroin gene that provides high tensile strength.</title>
        <authorList>
            <person name="Kono N."/>
            <person name="Nakamura H."/>
            <person name="Ohtoshi R."/>
            <person name="Tomita M."/>
            <person name="Numata K."/>
            <person name="Arakawa K."/>
        </authorList>
    </citation>
    <scope>NUCLEOTIDE SEQUENCE [LARGE SCALE GENOMIC DNA]</scope>
</reference>
<dbReference type="GO" id="GO:0005576">
    <property type="term" value="C:extracellular region"/>
    <property type="evidence" value="ECO:0007669"/>
    <property type="project" value="UniProtKB-SubCell"/>
</dbReference>